<feature type="non-terminal residue" evidence="1">
    <location>
        <position position="37"/>
    </location>
</feature>
<protein>
    <submittedName>
        <fullName evidence="1">Uncharacterized protein</fullName>
    </submittedName>
</protein>
<reference evidence="1" key="1">
    <citation type="submission" date="2018-05" db="EMBL/GenBank/DDBJ databases">
        <authorList>
            <person name="Lanie J.A."/>
            <person name="Ng W.-L."/>
            <person name="Kazmierczak K.M."/>
            <person name="Andrzejewski T.M."/>
            <person name="Davidsen T.M."/>
            <person name="Wayne K.J."/>
            <person name="Tettelin H."/>
            <person name="Glass J.I."/>
            <person name="Rusch D."/>
            <person name="Podicherti R."/>
            <person name="Tsui H.-C.T."/>
            <person name="Winkler M.E."/>
        </authorList>
    </citation>
    <scope>NUCLEOTIDE SEQUENCE</scope>
</reference>
<name>A0A382IZ31_9ZZZZ</name>
<evidence type="ECO:0000313" key="1">
    <source>
        <dbReference type="EMBL" id="SVC04808.1"/>
    </source>
</evidence>
<gene>
    <name evidence="1" type="ORF">METZ01_LOCUS257662</name>
</gene>
<organism evidence="1">
    <name type="scientific">marine metagenome</name>
    <dbReference type="NCBI Taxonomy" id="408172"/>
    <lineage>
        <taxon>unclassified sequences</taxon>
        <taxon>metagenomes</taxon>
        <taxon>ecological metagenomes</taxon>
    </lineage>
</organism>
<accession>A0A382IZ31</accession>
<dbReference type="EMBL" id="UINC01070559">
    <property type="protein sequence ID" value="SVC04808.1"/>
    <property type="molecule type" value="Genomic_DNA"/>
</dbReference>
<sequence>MRISPSSTRPLQNKLAPLACLLLWQLAQPAAARGEGL</sequence>
<dbReference type="AlphaFoldDB" id="A0A382IZ31"/>
<proteinExistence type="predicted"/>